<dbReference type="InterPro" id="IPR002549">
    <property type="entry name" value="AI-2E-like"/>
</dbReference>
<feature type="transmembrane region" description="Helical" evidence="8">
    <location>
        <begin position="281"/>
        <end position="303"/>
    </location>
</feature>
<comment type="subcellular location">
    <subcellularLocation>
        <location evidence="1">Cell membrane</location>
        <topology evidence="1">Multi-pass membrane protein</topology>
    </subcellularLocation>
</comment>
<keyword evidence="7 8" id="KW-0472">Membrane</keyword>
<evidence type="ECO:0000256" key="6">
    <source>
        <dbReference type="ARBA" id="ARBA00022989"/>
    </source>
</evidence>
<evidence type="ECO:0000256" key="8">
    <source>
        <dbReference type="SAM" id="Phobius"/>
    </source>
</evidence>
<keyword evidence="5 8" id="KW-0812">Transmembrane</keyword>
<feature type="transmembrane region" description="Helical" evidence="8">
    <location>
        <begin position="74"/>
        <end position="95"/>
    </location>
</feature>
<keyword evidence="3" id="KW-0813">Transport</keyword>
<feature type="transmembrane region" description="Helical" evidence="8">
    <location>
        <begin position="244"/>
        <end position="274"/>
    </location>
</feature>
<gene>
    <name evidence="9" type="ORF">ACFP56_05400</name>
</gene>
<feature type="transmembrane region" description="Helical" evidence="8">
    <location>
        <begin position="315"/>
        <end position="340"/>
    </location>
</feature>
<name>A0ABW1V2R7_9BACL</name>
<dbReference type="PANTHER" id="PTHR21716:SF53">
    <property type="entry name" value="PERMEASE PERM-RELATED"/>
    <property type="match status" value="1"/>
</dbReference>
<dbReference type="RefSeq" id="WP_379232004.1">
    <property type="nucleotide sequence ID" value="NZ_JBHSTE010000002.1"/>
</dbReference>
<evidence type="ECO:0000256" key="5">
    <source>
        <dbReference type="ARBA" id="ARBA00022692"/>
    </source>
</evidence>
<keyword evidence="4" id="KW-1003">Cell membrane</keyword>
<keyword evidence="6 8" id="KW-1133">Transmembrane helix</keyword>
<evidence type="ECO:0000313" key="10">
    <source>
        <dbReference type="Proteomes" id="UP001596233"/>
    </source>
</evidence>
<proteinExistence type="inferred from homology"/>
<evidence type="ECO:0000313" key="9">
    <source>
        <dbReference type="EMBL" id="MFC6332050.1"/>
    </source>
</evidence>
<dbReference type="Proteomes" id="UP001596233">
    <property type="component" value="Unassembled WGS sequence"/>
</dbReference>
<dbReference type="PANTHER" id="PTHR21716">
    <property type="entry name" value="TRANSMEMBRANE PROTEIN"/>
    <property type="match status" value="1"/>
</dbReference>
<dbReference type="EMBL" id="JBHSTE010000002">
    <property type="protein sequence ID" value="MFC6332050.1"/>
    <property type="molecule type" value="Genomic_DNA"/>
</dbReference>
<comment type="similarity">
    <text evidence="2">Belongs to the autoinducer-2 exporter (AI-2E) (TC 2.A.86) family.</text>
</comment>
<feature type="transmembrane region" description="Helical" evidence="8">
    <location>
        <begin position="7"/>
        <end position="25"/>
    </location>
</feature>
<reference evidence="10" key="1">
    <citation type="journal article" date="2019" name="Int. J. Syst. Evol. Microbiol.">
        <title>The Global Catalogue of Microorganisms (GCM) 10K type strain sequencing project: providing services to taxonomists for standard genome sequencing and annotation.</title>
        <authorList>
            <consortium name="The Broad Institute Genomics Platform"/>
            <consortium name="The Broad Institute Genome Sequencing Center for Infectious Disease"/>
            <person name="Wu L."/>
            <person name="Ma J."/>
        </authorList>
    </citation>
    <scope>NUCLEOTIDE SEQUENCE [LARGE SCALE GENOMIC DNA]</scope>
    <source>
        <strain evidence="10">PCU 280</strain>
    </source>
</reference>
<evidence type="ECO:0000256" key="7">
    <source>
        <dbReference type="ARBA" id="ARBA00023136"/>
    </source>
</evidence>
<sequence>MIKLTRAIQIALFVTLLFVIIFLYAQVDHLFASFGSLVQIIFVPILLAAFFYYLIRPLIGFMGKYRIKRTPAILIVFLILTAFLVWFVLAMLPLLQKQFISLIENAPSFFDAIGKQIHELQQNEMFSSIFPASEFDWSTVSNYINKGLSSVNAYIGSLVNFVSNFTIVLFITPIILFFLLREGEKLPARVVRGTPHRFKGDVQEMLGDFDKVLSNFIVGRVLVNLALGVLMYIGFIIIDLRYALLLTTIAVIANFIPFVGAILSSVPIVIVGLVDSPSKAIWALIIILLAQQIQDNLIAPYIFGKQLNIHPLTTIILVLGAGKMGGIIAMIIIIPAYLIVKVIAIKVYKLFLKEKWENI</sequence>
<keyword evidence="10" id="KW-1185">Reference proteome</keyword>
<feature type="transmembrane region" description="Helical" evidence="8">
    <location>
        <begin position="158"/>
        <end position="180"/>
    </location>
</feature>
<feature type="transmembrane region" description="Helical" evidence="8">
    <location>
        <begin position="31"/>
        <end position="54"/>
    </location>
</feature>
<evidence type="ECO:0000256" key="2">
    <source>
        <dbReference type="ARBA" id="ARBA00009773"/>
    </source>
</evidence>
<evidence type="ECO:0000256" key="1">
    <source>
        <dbReference type="ARBA" id="ARBA00004651"/>
    </source>
</evidence>
<evidence type="ECO:0000256" key="3">
    <source>
        <dbReference type="ARBA" id="ARBA00022448"/>
    </source>
</evidence>
<protein>
    <submittedName>
        <fullName evidence="9">AI-2E family transporter</fullName>
    </submittedName>
</protein>
<evidence type="ECO:0000256" key="4">
    <source>
        <dbReference type="ARBA" id="ARBA00022475"/>
    </source>
</evidence>
<feature type="transmembrane region" description="Helical" evidence="8">
    <location>
        <begin position="221"/>
        <end position="238"/>
    </location>
</feature>
<comment type="caution">
    <text evidence="9">The sequence shown here is derived from an EMBL/GenBank/DDBJ whole genome shotgun (WGS) entry which is preliminary data.</text>
</comment>
<organism evidence="9 10">
    <name type="scientific">Paenibacillus septentrionalis</name>
    <dbReference type="NCBI Taxonomy" id="429342"/>
    <lineage>
        <taxon>Bacteria</taxon>
        <taxon>Bacillati</taxon>
        <taxon>Bacillota</taxon>
        <taxon>Bacilli</taxon>
        <taxon>Bacillales</taxon>
        <taxon>Paenibacillaceae</taxon>
        <taxon>Paenibacillus</taxon>
    </lineage>
</organism>
<accession>A0ABW1V2R7</accession>
<dbReference type="Pfam" id="PF01594">
    <property type="entry name" value="AI-2E_transport"/>
    <property type="match status" value="1"/>
</dbReference>